<gene>
    <name evidence="1" type="ORF">GCM10010967_58040</name>
</gene>
<keyword evidence="2" id="KW-1185">Reference proteome</keyword>
<evidence type="ECO:0000313" key="2">
    <source>
        <dbReference type="Proteomes" id="UP000632339"/>
    </source>
</evidence>
<proteinExistence type="predicted"/>
<comment type="caution">
    <text evidence="1">The sequence shown here is derived from an EMBL/GenBank/DDBJ whole genome shotgun (WGS) entry which is preliminary data.</text>
</comment>
<evidence type="ECO:0000313" key="1">
    <source>
        <dbReference type="EMBL" id="GGN14192.1"/>
    </source>
</evidence>
<protein>
    <submittedName>
        <fullName evidence="1">Uncharacterized protein</fullName>
    </submittedName>
</protein>
<organism evidence="1 2">
    <name type="scientific">Dyadobacter beijingensis</name>
    <dbReference type="NCBI Taxonomy" id="365489"/>
    <lineage>
        <taxon>Bacteria</taxon>
        <taxon>Pseudomonadati</taxon>
        <taxon>Bacteroidota</taxon>
        <taxon>Cytophagia</taxon>
        <taxon>Cytophagales</taxon>
        <taxon>Spirosomataceae</taxon>
        <taxon>Dyadobacter</taxon>
    </lineage>
</organism>
<dbReference type="Proteomes" id="UP000632339">
    <property type="component" value="Unassembled WGS sequence"/>
</dbReference>
<name>A0ABQ2IMW1_9BACT</name>
<sequence>MYETKHDWIVISLGILTKKAPQLALKGSRTLNPSRTEKQFSTSYDASLSKPDFGNSLFLTLATLDRTNRRVYF</sequence>
<dbReference type="EMBL" id="BMLI01000004">
    <property type="protein sequence ID" value="GGN14192.1"/>
    <property type="molecule type" value="Genomic_DNA"/>
</dbReference>
<accession>A0ABQ2IMW1</accession>
<reference evidence="2" key="1">
    <citation type="journal article" date="2019" name="Int. J. Syst. Evol. Microbiol.">
        <title>The Global Catalogue of Microorganisms (GCM) 10K type strain sequencing project: providing services to taxonomists for standard genome sequencing and annotation.</title>
        <authorList>
            <consortium name="The Broad Institute Genomics Platform"/>
            <consortium name="The Broad Institute Genome Sequencing Center for Infectious Disease"/>
            <person name="Wu L."/>
            <person name="Ma J."/>
        </authorList>
    </citation>
    <scope>NUCLEOTIDE SEQUENCE [LARGE SCALE GENOMIC DNA]</scope>
    <source>
        <strain evidence="2">CGMCC 1.6375</strain>
    </source>
</reference>